<evidence type="ECO:0000256" key="2">
    <source>
        <dbReference type="ARBA" id="ARBA00016066"/>
    </source>
</evidence>
<keyword evidence="9" id="KW-1185">Reference proteome</keyword>
<evidence type="ECO:0000256" key="5">
    <source>
        <dbReference type="ARBA" id="ARBA00022786"/>
    </source>
</evidence>
<evidence type="ECO:0000313" key="9">
    <source>
        <dbReference type="Proteomes" id="UP001443914"/>
    </source>
</evidence>
<name>A0AAW1GHE1_SAPOF</name>
<dbReference type="PANTHER" id="PTHR12830">
    <property type="entry name" value="ANAPHASE-PROMOTING COMPLEX SUBUNIT 5"/>
    <property type="match status" value="1"/>
</dbReference>
<dbReference type="Pfam" id="PF12862">
    <property type="entry name" value="ANAPC5"/>
    <property type="match status" value="1"/>
</dbReference>
<dbReference type="GO" id="GO:0031145">
    <property type="term" value="P:anaphase-promoting complex-dependent catabolic process"/>
    <property type="evidence" value="ECO:0007669"/>
    <property type="project" value="TreeGrafter"/>
</dbReference>
<sequence length="910" mass="100885">MILKQQRSLFAVTPHKVSVCILIQIYATPGPFLLPQFFSSVSHHNSFALFLISLIKSYDEILEPTLDELICQLRELGGLLDQRLTLKLSSLSQPDDLFNIFSELQGILGGPDSGVLEDDQISLDSSSNLGIFLRRCILAFSVLSFEGVCHLLSDIESYRKVFIPESSSFESCNDDSGRLLEYEKMDLDNFSHQEATEDFQTREQGGKGVPFHLHVPRVLDELAKGVEVPATIMHGVKAGEKRPNKHCEIDVSNTSNASPGIFLRANWQIHGYLLEQAEEIEKYACWHGSSFSLNIFDSTLKQLQKLAPDLHRVHFLRYLNMLYHDDYSGALDNLHRYFDYSAGMEGYDLCSSSSDGNSFGKYEIALLCLGMLHVHFGHPKLALEVLTEAVHVSQQQNNDTCLAHTLTVICNLLSQFGISSASRILGSSYSPMTSTESSLTVHQQLYVLLRRALARSERLNLIPLVAANHLAMAKFELMHVQRPMLCFGPKASVNLKTHPPNVFQELRLSSHVISDIGNESSEIPRDGVLATDWLKNSLKTMSSLITGPENSSMSNTFEFCAQKSSIPRPILQSLGSSFLVRATAWEMYGSTPLARINALVYASCCADASSLDNLALACVKLVQHLAAFKGYEDAYTAFKIIEEKFTVISKSRISLLKLQLLHEHALHRGDLKLAQRVSDELCALASPVTGVDADIKTEASLRQARTLLAANQYSQAAQVVHSLFCSCYKFNLHVESASVLLLLAEIHKKAGNAALGLPYALASILFSQSFNLDLLKASATLTLAELWLMFGPSEAQRALALLHGVFPMILGHGGLELRARAHITEAKCHLSDPSYSAFQDPNAVLNPLEEACRELELLEYHELAAEGFYLMAMMYDKIGKLQERETASASFKKHVTALKNPQKSDVLQTI</sequence>
<dbReference type="PANTHER" id="PTHR12830:SF9">
    <property type="entry name" value="ANAPHASE-PROMOTING COMPLEX SUBUNIT 5"/>
    <property type="match status" value="1"/>
</dbReference>
<proteinExistence type="inferred from homology"/>
<keyword evidence="3" id="KW-0132">Cell division</keyword>
<dbReference type="EMBL" id="JBDFQZ010000014">
    <property type="protein sequence ID" value="KAK9664112.1"/>
    <property type="molecule type" value="Genomic_DNA"/>
</dbReference>
<dbReference type="GO" id="GO:0051301">
    <property type="term" value="P:cell division"/>
    <property type="evidence" value="ECO:0007669"/>
    <property type="project" value="UniProtKB-KW"/>
</dbReference>
<dbReference type="GO" id="GO:0005680">
    <property type="term" value="C:anaphase-promoting complex"/>
    <property type="evidence" value="ECO:0007669"/>
    <property type="project" value="InterPro"/>
</dbReference>
<evidence type="ECO:0000256" key="6">
    <source>
        <dbReference type="ARBA" id="ARBA00023306"/>
    </source>
</evidence>
<dbReference type="InterPro" id="IPR037679">
    <property type="entry name" value="Apc5"/>
</dbReference>
<comment type="caution">
    <text evidence="8">The sequence shown here is derived from an EMBL/GenBank/DDBJ whole genome shotgun (WGS) entry which is preliminary data.</text>
</comment>
<feature type="domain" description="Anaphase-promoting complex subunit 5" evidence="7">
    <location>
        <begin position="314"/>
        <end position="415"/>
    </location>
</feature>
<protein>
    <recommendedName>
        <fullName evidence="2">Anaphase-promoting complex subunit 5</fullName>
    </recommendedName>
</protein>
<evidence type="ECO:0000256" key="1">
    <source>
        <dbReference type="ARBA" id="ARBA00007450"/>
    </source>
</evidence>
<dbReference type="GO" id="GO:0045842">
    <property type="term" value="P:positive regulation of mitotic metaphase/anaphase transition"/>
    <property type="evidence" value="ECO:0007669"/>
    <property type="project" value="TreeGrafter"/>
</dbReference>
<accession>A0AAW1GHE1</accession>
<keyword evidence="4" id="KW-0498">Mitosis</keyword>
<evidence type="ECO:0000313" key="8">
    <source>
        <dbReference type="EMBL" id="KAK9664112.1"/>
    </source>
</evidence>
<organism evidence="8 9">
    <name type="scientific">Saponaria officinalis</name>
    <name type="common">Common soapwort</name>
    <name type="synonym">Lychnis saponaria</name>
    <dbReference type="NCBI Taxonomy" id="3572"/>
    <lineage>
        <taxon>Eukaryota</taxon>
        <taxon>Viridiplantae</taxon>
        <taxon>Streptophyta</taxon>
        <taxon>Embryophyta</taxon>
        <taxon>Tracheophyta</taxon>
        <taxon>Spermatophyta</taxon>
        <taxon>Magnoliopsida</taxon>
        <taxon>eudicotyledons</taxon>
        <taxon>Gunneridae</taxon>
        <taxon>Pentapetalae</taxon>
        <taxon>Caryophyllales</taxon>
        <taxon>Caryophyllaceae</taxon>
        <taxon>Caryophylleae</taxon>
        <taxon>Saponaria</taxon>
    </lineage>
</organism>
<dbReference type="Proteomes" id="UP001443914">
    <property type="component" value="Unassembled WGS sequence"/>
</dbReference>
<comment type="similarity">
    <text evidence="1">Belongs to the APC5 family.</text>
</comment>
<dbReference type="GO" id="GO:0070979">
    <property type="term" value="P:protein K11-linked ubiquitination"/>
    <property type="evidence" value="ECO:0007669"/>
    <property type="project" value="TreeGrafter"/>
</dbReference>
<dbReference type="CDD" id="cd16270">
    <property type="entry name" value="Apc5_N"/>
    <property type="match status" value="1"/>
</dbReference>
<keyword evidence="6" id="KW-0131">Cell cycle</keyword>
<evidence type="ECO:0000259" key="7">
    <source>
        <dbReference type="Pfam" id="PF12862"/>
    </source>
</evidence>
<reference evidence="8" key="1">
    <citation type="submission" date="2024-03" db="EMBL/GenBank/DDBJ databases">
        <title>WGS assembly of Saponaria officinalis var. Norfolk2.</title>
        <authorList>
            <person name="Jenkins J."/>
            <person name="Shu S."/>
            <person name="Grimwood J."/>
            <person name="Barry K."/>
            <person name="Goodstein D."/>
            <person name="Schmutz J."/>
            <person name="Leebens-Mack J."/>
            <person name="Osbourn A."/>
        </authorList>
    </citation>
    <scope>NUCLEOTIDE SEQUENCE [LARGE SCALE GENOMIC DNA]</scope>
    <source>
        <strain evidence="8">JIC</strain>
    </source>
</reference>
<dbReference type="InterPro" id="IPR026000">
    <property type="entry name" value="Apc5_dom"/>
</dbReference>
<evidence type="ECO:0000256" key="4">
    <source>
        <dbReference type="ARBA" id="ARBA00022776"/>
    </source>
</evidence>
<dbReference type="AlphaFoldDB" id="A0AAW1GHE1"/>
<keyword evidence="5" id="KW-0833">Ubl conjugation pathway</keyword>
<evidence type="ECO:0000256" key="3">
    <source>
        <dbReference type="ARBA" id="ARBA00022618"/>
    </source>
</evidence>
<gene>
    <name evidence="8" type="ORF">RND81_14G020200</name>
</gene>